<evidence type="ECO:0000313" key="3">
    <source>
        <dbReference type="Proteomes" id="UP001182556"/>
    </source>
</evidence>
<comment type="caution">
    <text evidence="2">The sequence shown here is derived from an EMBL/GenBank/DDBJ whole genome shotgun (WGS) entry which is preliminary data.</text>
</comment>
<feature type="compositionally biased region" description="Basic and acidic residues" evidence="1">
    <location>
        <begin position="1"/>
        <end position="17"/>
    </location>
</feature>
<sequence length="339" mass="38004">MRPMEARQGDECPPKGEEEVEEEVEVEQGEDEDEAYGTDGTDDTIRGPPAPIASVGREAIFYHERPHVGMSDFFKGRWPKEDVWTWYNCYVDECVEPRYPTWCMVSGYGAPQRKKTHICITHFNDVLASALQADHGLKQYQGWNGTCDRPIDIKSNGDWRHAGYVCEAAGCKSSGVPWTDPRSGLSDALCDLHAEEWLEGGDREERGRGDGPDRKTSLYVYVEGIRTSQGAEREAAVQELASEFCGGASLILPCIRRKLTRQDEYCPRCTLYSQDPPRCINETKPGIRCKEQSTSPTTGMCSSCEKVSAQMGNVCCLFGVLFTYPAPRLSVPWVFVREE</sequence>
<dbReference type="Proteomes" id="UP001182556">
    <property type="component" value="Unassembled WGS sequence"/>
</dbReference>
<gene>
    <name evidence="2" type="ORF">DB88DRAFT_475101</name>
</gene>
<proteinExistence type="predicted"/>
<dbReference type="EMBL" id="JAODAN010000011">
    <property type="protein sequence ID" value="KAK1921199.1"/>
    <property type="molecule type" value="Genomic_DNA"/>
</dbReference>
<accession>A0AAD9CSM5</accession>
<dbReference type="AlphaFoldDB" id="A0AAD9CSM5"/>
<protein>
    <submittedName>
        <fullName evidence="2">Uncharacterized protein</fullName>
    </submittedName>
</protein>
<organism evidence="2 3">
    <name type="scientific">Papiliotrema laurentii</name>
    <name type="common">Cryptococcus laurentii</name>
    <dbReference type="NCBI Taxonomy" id="5418"/>
    <lineage>
        <taxon>Eukaryota</taxon>
        <taxon>Fungi</taxon>
        <taxon>Dikarya</taxon>
        <taxon>Basidiomycota</taxon>
        <taxon>Agaricomycotina</taxon>
        <taxon>Tremellomycetes</taxon>
        <taxon>Tremellales</taxon>
        <taxon>Rhynchogastremaceae</taxon>
        <taxon>Papiliotrema</taxon>
    </lineage>
</organism>
<reference evidence="2" key="1">
    <citation type="submission" date="2023-02" db="EMBL/GenBank/DDBJ databases">
        <title>Identification and recombinant expression of a fungal hydrolase from Papiliotrema laurentii that hydrolyzes apple cutin and clears colloidal polyester polyurethane.</title>
        <authorList>
            <consortium name="DOE Joint Genome Institute"/>
            <person name="Roman V.A."/>
            <person name="Bojanowski C."/>
            <person name="Crable B.R."/>
            <person name="Wagner D.N."/>
            <person name="Hung C.S."/>
            <person name="Nadeau L.J."/>
            <person name="Schratz L."/>
            <person name="Haridas S."/>
            <person name="Pangilinan J."/>
            <person name="Lipzen A."/>
            <person name="Na H."/>
            <person name="Yan M."/>
            <person name="Ng V."/>
            <person name="Grigoriev I.V."/>
            <person name="Spatafora J.W."/>
            <person name="Barlow D."/>
            <person name="Biffinger J."/>
            <person name="Kelley-Loughnane N."/>
            <person name="Varaljay V.A."/>
            <person name="Crookes-Goodson W.J."/>
        </authorList>
    </citation>
    <scope>NUCLEOTIDE SEQUENCE</scope>
    <source>
        <strain evidence="2">5307AH</strain>
    </source>
</reference>
<keyword evidence="3" id="KW-1185">Reference proteome</keyword>
<evidence type="ECO:0000256" key="1">
    <source>
        <dbReference type="SAM" id="MobiDB-lite"/>
    </source>
</evidence>
<evidence type="ECO:0000313" key="2">
    <source>
        <dbReference type="EMBL" id="KAK1921199.1"/>
    </source>
</evidence>
<feature type="region of interest" description="Disordered" evidence="1">
    <location>
        <begin position="1"/>
        <end position="47"/>
    </location>
</feature>
<name>A0AAD9CSM5_PAPLA</name>
<feature type="compositionally biased region" description="Acidic residues" evidence="1">
    <location>
        <begin position="18"/>
        <end position="42"/>
    </location>
</feature>